<dbReference type="Proteomes" id="UP001214854">
    <property type="component" value="Unassembled WGS sequence"/>
</dbReference>
<evidence type="ECO:0000313" key="3">
    <source>
        <dbReference type="Proteomes" id="UP001214854"/>
    </source>
</evidence>
<comment type="caution">
    <text evidence="2">The sequence shown here is derived from an EMBL/GenBank/DDBJ whole genome shotgun (WGS) entry which is preliminary data.</text>
</comment>
<sequence length="144" mass="15664">MAKNLTRMVVTALVTFIMAAFLLGVFAGYNGIEKAEALSRFSWVPLTACIIGGIIGFAIAIVWWKRADEAVREAHKWAWYWGGSVGLIVPAVILGMSILGIELLPDAYVASTGLSGPASGILITLLPMFAGYLVAWAVWWLRHR</sequence>
<evidence type="ECO:0008006" key="4">
    <source>
        <dbReference type="Google" id="ProtNLM"/>
    </source>
</evidence>
<dbReference type="EMBL" id="JAQQKX010000003">
    <property type="protein sequence ID" value="MDC7682807.1"/>
    <property type="molecule type" value="Genomic_DNA"/>
</dbReference>
<evidence type="ECO:0000313" key="2">
    <source>
        <dbReference type="EMBL" id="MDC7682807.1"/>
    </source>
</evidence>
<organism evidence="2 3">
    <name type="scientific">Asticcacaulis aquaticus</name>
    <dbReference type="NCBI Taxonomy" id="2984212"/>
    <lineage>
        <taxon>Bacteria</taxon>
        <taxon>Pseudomonadati</taxon>
        <taxon>Pseudomonadota</taxon>
        <taxon>Alphaproteobacteria</taxon>
        <taxon>Caulobacterales</taxon>
        <taxon>Caulobacteraceae</taxon>
        <taxon>Asticcacaulis</taxon>
    </lineage>
</organism>
<keyword evidence="1" id="KW-0472">Membrane</keyword>
<proteinExistence type="predicted"/>
<keyword evidence="1" id="KW-0812">Transmembrane</keyword>
<feature type="transmembrane region" description="Helical" evidence="1">
    <location>
        <begin position="43"/>
        <end position="65"/>
    </location>
</feature>
<accession>A0ABT5HS88</accession>
<reference evidence="2 3" key="1">
    <citation type="submission" date="2023-01" db="EMBL/GenBank/DDBJ databases">
        <title>Novel species of the genus Asticcacaulis isolated from rivers.</title>
        <authorList>
            <person name="Lu H."/>
        </authorList>
    </citation>
    <scope>NUCLEOTIDE SEQUENCE [LARGE SCALE GENOMIC DNA]</scope>
    <source>
        <strain evidence="2 3">BYS171W</strain>
    </source>
</reference>
<gene>
    <name evidence="2" type="ORF">PQU92_05940</name>
</gene>
<keyword evidence="3" id="KW-1185">Reference proteome</keyword>
<protein>
    <recommendedName>
        <fullName evidence="4">MotA/TolQ/ExbB proton channel domain-containing protein</fullName>
    </recommendedName>
</protein>
<keyword evidence="1" id="KW-1133">Transmembrane helix</keyword>
<dbReference type="RefSeq" id="WP_272747288.1">
    <property type="nucleotide sequence ID" value="NZ_JAQQKX010000003.1"/>
</dbReference>
<feature type="transmembrane region" description="Helical" evidence="1">
    <location>
        <begin position="121"/>
        <end position="141"/>
    </location>
</feature>
<name>A0ABT5HS88_9CAUL</name>
<feature type="transmembrane region" description="Helical" evidence="1">
    <location>
        <begin position="77"/>
        <end position="101"/>
    </location>
</feature>
<evidence type="ECO:0000256" key="1">
    <source>
        <dbReference type="SAM" id="Phobius"/>
    </source>
</evidence>